<evidence type="ECO:0000313" key="2">
    <source>
        <dbReference type="Proteomes" id="UP001324287"/>
    </source>
</evidence>
<accession>A0ABZ1AWL6</accession>
<evidence type="ECO:0000313" key="1">
    <source>
        <dbReference type="EMBL" id="WRL62331.1"/>
    </source>
</evidence>
<dbReference type="EMBL" id="CP141261">
    <property type="protein sequence ID" value="WRL62331.1"/>
    <property type="molecule type" value="Genomic_DNA"/>
</dbReference>
<sequence length="73" mass="7928">MTGDVVLHDDLRVDGQRVAWWPAQDGDHVDSSPEGLGRALAWRAGAWSRRQALAEAFAFPDRALDLAAEDAIG</sequence>
<dbReference type="Proteomes" id="UP001324287">
    <property type="component" value="Chromosome"/>
</dbReference>
<dbReference type="RefSeq" id="WP_324273686.1">
    <property type="nucleotide sequence ID" value="NZ_CP141261.1"/>
</dbReference>
<protein>
    <submittedName>
        <fullName evidence="1">Uncharacterized protein</fullName>
    </submittedName>
</protein>
<keyword evidence="2" id="KW-1185">Reference proteome</keyword>
<name>A0ABZ1AWL6_9ACTN</name>
<organism evidence="1 2">
    <name type="scientific">Blastococcus brunescens</name>
    <dbReference type="NCBI Taxonomy" id="1564165"/>
    <lineage>
        <taxon>Bacteria</taxon>
        <taxon>Bacillati</taxon>
        <taxon>Actinomycetota</taxon>
        <taxon>Actinomycetes</taxon>
        <taxon>Geodermatophilales</taxon>
        <taxon>Geodermatophilaceae</taxon>
        <taxon>Blastococcus</taxon>
    </lineage>
</organism>
<proteinExistence type="predicted"/>
<gene>
    <name evidence="1" type="ORF">U6N30_20155</name>
</gene>
<reference evidence="1 2" key="1">
    <citation type="submission" date="2023-12" db="EMBL/GenBank/DDBJ databases">
        <title>Blastococcus brunescens sp. nov., an actonobacterium isolated from sandstone collected in sahara desert.</title>
        <authorList>
            <person name="Gtari M."/>
            <person name="Ghodhbane F."/>
        </authorList>
    </citation>
    <scope>NUCLEOTIDE SEQUENCE [LARGE SCALE GENOMIC DNA]</scope>
    <source>
        <strain evidence="1 2">BMG 8361</strain>
    </source>
</reference>